<dbReference type="PANTHER" id="PTHR12049">
    <property type="entry name" value="PROTEIN ARGININE METHYLTRANSFERASE NDUFAF7, MITOCHONDRIAL"/>
    <property type="match status" value="1"/>
</dbReference>
<comment type="subcellular location">
    <subcellularLocation>
        <location evidence="1 7">Mitochondrion</location>
    </subcellularLocation>
</comment>
<gene>
    <name evidence="8" type="ORF">Amon01_000770700</name>
</gene>
<dbReference type="GO" id="GO:0005739">
    <property type="term" value="C:mitochondrion"/>
    <property type="evidence" value="ECO:0007669"/>
    <property type="project" value="UniProtKB-SubCell"/>
</dbReference>
<comment type="caution">
    <text evidence="8">The sequence shown here is derived from an EMBL/GenBank/DDBJ whole genome shotgun (WGS) entry which is preliminary data.</text>
</comment>
<proteinExistence type="inferred from homology"/>
<evidence type="ECO:0000256" key="5">
    <source>
        <dbReference type="ARBA" id="ARBA00023128"/>
    </source>
</evidence>
<dbReference type="OrthoDB" id="17415at2759"/>
<evidence type="ECO:0000256" key="3">
    <source>
        <dbReference type="ARBA" id="ARBA00022603"/>
    </source>
</evidence>
<keyword evidence="4 7" id="KW-0808">Transferase</keyword>
<evidence type="ECO:0000256" key="6">
    <source>
        <dbReference type="ARBA" id="ARBA00048612"/>
    </source>
</evidence>
<dbReference type="InterPro" id="IPR038375">
    <property type="entry name" value="NDUFAF7_sf"/>
</dbReference>
<dbReference type="EMBL" id="BSXU01005968">
    <property type="protein sequence ID" value="GMG55634.1"/>
    <property type="molecule type" value="Genomic_DNA"/>
</dbReference>
<evidence type="ECO:0000256" key="1">
    <source>
        <dbReference type="ARBA" id="ARBA00004173"/>
    </source>
</evidence>
<protein>
    <recommendedName>
        <fullName evidence="7">Protein arginine methyltransferase NDUFAF7</fullName>
        <ecNumber evidence="7">2.1.1.320</ecNumber>
    </recommendedName>
</protein>
<reference evidence="8" key="1">
    <citation type="submission" date="2023-04" db="EMBL/GenBank/DDBJ databases">
        <title>Ambrosiozyma monospora NBRC 1965.</title>
        <authorList>
            <person name="Ichikawa N."/>
            <person name="Sato H."/>
            <person name="Tonouchi N."/>
        </authorList>
    </citation>
    <scope>NUCLEOTIDE SEQUENCE</scope>
    <source>
        <strain evidence="8">NBRC 1965</strain>
    </source>
</reference>
<evidence type="ECO:0000256" key="4">
    <source>
        <dbReference type="ARBA" id="ARBA00022679"/>
    </source>
</evidence>
<dbReference type="GO" id="GO:0035243">
    <property type="term" value="F:protein-arginine omega-N symmetric methyltransferase activity"/>
    <property type="evidence" value="ECO:0007669"/>
    <property type="project" value="UniProtKB-EC"/>
</dbReference>
<organism evidence="8 9">
    <name type="scientific">Ambrosiozyma monospora</name>
    <name type="common">Yeast</name>
    <name type="synonym">Endomycopsis monosporus</name>
    <dbReference type="NCBI Taxonomy" id="43982"/>
    <lineage>
        <taxon>Eukaryota</taxon>
        <taxon>Fungi</taxon>
        <taxon>Dikarya</taxon>
        <taxon>Ascomycota</taxon>
        <taxon>Saccharomycotina</taxon>
        <taxon>Pichiomycetes</taxon>
        <taxon>Pichiales</taxon>
        <taxon>Pichiaceae</taxon>
        <taxon>Ambrosiozyma</taxon>
    </lineage>
</organism>
<comment type="similarity">
    <text evidence="2 7">Belongs to the NDUFAF7 family.</text>
</comment>
<evidence type="ECO:0000256" key="2">
    <source>
        <dbReference type="ARBA" id="ARBA00005891"/>
    </source>
</evidence>
<dbReference type="SUPFAM" id="SSF53335">
    <property type="entry name" value="S-adenosyl-L-methionine-dependent methyltransferases"/>
    <property type="match status" value="1"/>
</dbReference>
<dbReference type="PANTHER" id="PTHR12049:SF5">
    <property type="entry name" value="PROTEIN ARGININE METHYLTRANSFERASE NDUFAF7 HOMOLOG, MITOCHONDRIAL"/>
    <property type="match status" value="1"/>
</dbReference>
<dbReference type="InterPro" id="IPR029063">
    <property type="entry name" value="SAM-dependent_MTases_sf"/>
</dbReference>
<evidence type="ECO:0000313" key="9">
    <source>
        <dbReference type="Proteomes" id="UP001165063"/>
    </source>
</evidence>
<dbReference type="Proteomes" id="UP001165063">
    <property type="component" value="Unassembled WGS sequence"/>
</dbReference>
<comment type="catalytic activity">
    <reaction evidence="6 7">
        <text>L-arginyl-[protein] + 2 S-adenosyl-L-methionine = N(omega),N(omega)'-dimethyl-L-arginyl-[protein] + 2 S-adenosyl-L-homocysteine + 2 H(+)</text>
        <dbReference type="Rhea" id="RHEA:48108"/>
        <dbReference type="Rhea" id="RHEA-COMP:10532"/>
        <dbReference type="Rhea" id="RHEA-COMP:11992"/>
        <dbReference type="ChEBI" id="CHEBI:15378"/>
        <dbReference type="ChEBI" id="CHEBI:29965"/>
        <dbReference type="ChEBI" id="CHEBI:57856"/>
        <dbReference type="ChEBI" id="CHEBI:59789"/>
        <dbReference type="ChEBI" id="CHEBI:88221"/>
        <dbReference type="EC" id="2.1.1.320"/>
    </reaction>
</comment>
<comment type="function">
    <text evidence="7">Arginine methyltransferase involved in the assembly or stability of mitochondrial NADH:ubiquinone oxidoreductase complex (complex I).</text>
</comment>
<keyword evidence="3 7" id="KW-0489">Methyltransferase</keyword>
<evidence type="ECO:0000256" key="7">
    <source>
        <dbReference type="RuleBase" id="RU364114"/>
    </source>
</evidence>
<evidence type="ECO:0000313" key="8">
    <source>
        <dbReference type="EMBL" id="GMG55634.1"/>
    </source>
</evidence>
<name>A0A9W6Z4J1_AMBMO</name>
<dbReference type="AlphaFoldDB" id="A0A9W6Z4J1"/>
<sequence>MKKDFQLEKPSLQLWHTPTELFQPFYGEALARYILVNYKLNSYPYNDLVIYEAGAGNGTLMLNILDFLEKNEPEVYERTKYRVIEISSKLFKKQSSRLGKHMDKVEIINESILEWKTPVVEPCFFIALEVFDNLSHDVVRYDVDTNQPFQGHVVIDEHNDFSEFYSPELEPWTLKFLDMRERGEFPIHKLAKHPLNQYAITKKVKSALNPLRNNLSDPEYVPTRLLKLFDVLGRYFPNHQLLASDFNSLDATIPGFNAPTVQTMYKSSMINVDSYMCEQGYFDIMFPTDFTVMNDLYRQVVGKVSSTCSHSEFLNVWADTDATTTKTGENPMLELYSNVNFIYS</sequence>
<keyword evidence="9" id="KW-1185">Reference proteome</keyword>
<keyword evidence="5 7" id="KW-0496">Mitochondrion</keyword>
<dbReference type="EC" id="2.1.1.320" evidence="7"/>
<dbReference type="Pfam" id="PF02636">
    <property type="entry name" value="Methyltransf_28"/>
    <property type="match status" value="1"/>
</dbReference>
<accession>A0A9W6Z4J1</accession>
<dbReference type="GO" id="GO:0032259">
    <property type="term" value="P:methylation"/>
    <property type="evidence" value="ECO:0007669"/>
    <property type="project" value="UniProtKB-KW"/>
</dbReference>
<dbReference type="InterPro" id="IPR003788">
    <property type="entry name" value="NDUFAF7"/>
</dbReference>
<dbReference type="Gene3D" id="3.40.50.12710">
    <property type="match status" value="1"/>
</dbReference>